<dbReference type="AlphaFoldDB" id="A0A2T3JH32"/>
<dbReference type="Pfam" id="PF08895">
    <property type="entry name" value="DUF1840"/>
    <property type="match status" value="1"/>
</dbReference>
<dbReference type="Proteomes" id="UP000240987">
    <property type="component" value="Unassembled WGS sequence"/>
</dbReference>
<accession>A0A2T3JH32</accession>
<proteinExistence type="predicted"/>
<sequence>MLITFSCKASGNITMFGDIATQLIKMMGYCDNVPGAIDTEDVPTALDNLEQAIRAIKQQQIEAKKAGTLEEKNEDELDDADYEPEISISMRAMPLIDFLKAAVKGQCHVMWQ</sequence>
<organism evidence="1 2">
    <name type="scientific">Photobacterium frigidiphilum</name>
    <dbReference type="NCBI Taxonomy" id="264736"/>
    <lineage>
        <taxon>Bacteria</taxon>
        <taxon>Pseudomonadati</taxon>
        <taxon>Pseudomonadota</taxon>
        <taxon>Gammaproteobacteria</taxon>
        <taxon>Vibrionales</taxon>
        <taxon>Vibrionaceae</taxon>
        <taxon>Photobacterium</taxon>
    </lineage>
</organism>
<dbReference type="RefSeq" id="WP_006230058.1">
    <property type="nucleotide sequence ID" value="NZ_PYMJ01000011.1"/>
</dbReference>
<dbReference type="InterPro" id="IPR014991">
    <property type="entry name" value="DUF1840"/>
</dbReference>
<gene>
    <name evidence="1" type="ORF">C9J12_13115</name>
</gene>
<comment type="caution">
    <text evidence="1">The sequence shown here is derived from an EMBL/GenBank/DDBJ whole genome shotgun (WGS) entry which is preliminary data.</text>
</comment>
<evidence type="ECO:0000313" key="1">
    <source>
        <dbReference type="EMBL" id="PSU48147.1"/>
    </source>
</evidence>
<dbReference type="OrthoDB" id="5625523at2"/>
<reference evidence="1 2" key="1">
    <citation type="submission" date="2018-01" db="EMBL/GenBank/DDBJ databases">
        <title>Whole genome sequencing of Histamine producing bacteria.</title>
        <authorList>
            <person name="Butler K."/>
        </authorList>
    </citation>
    <scope>NUCLEOTIDE SEQUENCE [LARGE SCALE GENOMIC DNA]</scope>
    <source>
        <strain evidence="1 2">JCM 12947</strain>
    </source>
</reference>
<dbReference type="EMBL" id="PYMJ01000011">
    <property type="protein sequence ID" value="PSU48147.1"/>
    <property type="molecule type" value="Genomic_DNA"/>
</dbReference>
<protein>
    <submittedName>
        <fullName evidence="1">DUF1840 domain-containing protein</fullName>
    </submittedName>
</protein>
<keyword evidence="2" id="KW-1185">Reference proteome</keyword>
<name>A0A2T3JH32_9GAMM</name>
<evidence type="ECO:0000313" key="2">
    <source>
        <dbReference type="Proteomes" id="UP000240987"/>
    </source>
</evidence>